<dbReference type="PANTHER" id="PTHR30041:SF8">
    <property type="entry name" value="PROTEIN YFFB"/>
    <property type="match status" value="1"/>
</dbReference>
<comment type="similarity">
    <text evidence="1 2">Belongs to the ArsC family.</text>
</comment>
<comment type="caution">
    <text evidence="3">The sequence shown here is derived from an EMBL/GenBank/DDBJ whole genome shotgun (WGS) entry which is preliminary data.</text>
</comment>
<dbReference type="EMBL" id="JAMTCC010000014">
    <property type="protein sequence ID" value="MCT7945704.1"/>
    <property type="molecule type" value="Genomic_DNA"/>
</dbReference>
<dbReference type="PANTHER" id="PTHR30041">
    <property type="entry name" value="ARSENATE REDUCTASE"/>
    <property type="match status" value="1"/>
</dbReference>
<dbReference type="Proteomes" id="UP001155604">
    <property type="component" value="Unassembled WGS sequence"/>
</dbReference>
<dbReference type="InterPro" id="IPR006504">
    <property type="entry name" value="Tscrpt_reg_Spx/MgsR"/>
</dbReference>
<dbReference type="NCBIfam" id="TIGR01617">
    <property type="entry name" value="arsC_related"/>
    <property type="match status" value="1"/>
</dbReference>
<evidence type="ECO:0000256" key="1">
    <source>
        <dbReference type="ARBA" id="ARBA00007198"/>
    </source>
</evidence>
<reference evidence="3" key="1">
    <citation type="journal article" date="2023" name="Int. J. Syst. Evol. Microbiol.">
        <title>&lt;i&gt;Shewanella septentrionalis&lt;/i&gt; sp. nov. and &lt;i&gt;Shewanella holmiensis&lt;/i&gt; sp. nov., isolated from Baltic Sea water and sediments.</title>
        <authorList>
            <person name="Martin-Rodriguez A.J."/>
            <person name="Thorell K."/>
            <person name="Joffre E."/>
            <person name="Jensie-Markopoulos S."/>
            <person name="Moore E.R.B."/>
            <person name="Sjoling A."/>
        </authorList>
    </citation>
    <scope>NUCLEOTIDE SEQUENCE</scope>
    <source>
        <strain evidence="3">SP1W3</strain>
    </source>
</reference>
<dbReference type="InterPro" id="IPR006660">
    <property type="entry name" value="Arsenate_reductase-like"/>
</dbReference>
<dbReference type="SUPFAM" id="SSF52833">
    <property type="entry name" value="Thioredoxin-like"/>
    <property type="match status" value="1"/>
</dbReference>
<gene>
    <name evidence="3" type="ORF">NE536_10035</name>
</gene>
<dbReference type="Pfam" id="PF03960">
    <property type="entry name" value="ArsC"/>
    <property type="match status" value="1"/>
</dbReference>
<evidence type="ECO:0000313" key="3">
    <source>
        <dbReference type="EMBL" id="MCT7945704.1"/>
    </source>
</evidence>
<proteinExistence type="inferred from homology"/>
<accession>A0A9X2WUX2</accession>
<organism evidence="3 4">
    <name type="scientific">Shewanella septentrionalis</name>
    <dbReference type="NCBI Taxonomy" id="2952223"/>
    <lineage>
        <taxon>Bacteria</taxon>
        <taxon>Pseudomonadati</taxon>
        <taxon>Pseudomonadota</taxon>
        <taxon>Gammaproteobacteria</taxon>
        <taxon>Alteromonadales</taxon>
        <taxon>Shewanellaceae</taxon>
        <taxon>Shewanella</taxon>
    </lineage>
</organism>
<dbReference type="Gene3D" id="3.40.30.10">
    <property type="entry name" value="Glutaredoxin"/>
    <property type="match status" value="1"/>
</dbReference>
<dbReference type="CDD" id="cd03035">
    <property type="entry name" value="ArsC_Yffb"/>
    <property type="match status" value="1"/>
</dbReference>
<evidence type="ECO:0000256" key="2">
    <source>
        <dbReference type="PROSITE-ProRule" id="PRU01282"/>
    </source>
</evidence>
<dbReference type="AlphaFoldDB" id="A0A9X2WUX2"/>
<name>A0A9X2WUX2_9GAMM</name>
<sequence>MLLTRYRQHIPLVTCAAQCHNASKINACQPSVHPHWSIILTLYGIKNCDTVRKARKWIENHQLPVHFHDFRDDGLRQEDLEFWCKASGWETVFNKRSTSFRALSDADKTDIDQAKAIQLMLAQPTLIKRPVLVVGEHVLIGFDEAAYKRVFSL</sequence>
<keyword evidence="4" id="KW-1185">Reference proteome</keyword>
<dbReference type="InterPro" id="IPR036249">
    <property type="entry name" value="Thioredoxin-like_sf"/>
</dbReference>
<dbReference type="PROSITE" id="PS51353">
    <property type="entry name" value="ARSC"/>
    <property type="match status" value="1"/>
</dbReference>
<evidence type="ECO:0000313" key="4">
    <source>
        <dbReference type="Proteomes" id="UP001155604"/>
    </source>
</evidence>
<protein>
    <submittedName>
        <fullName evidence="3">ArsC family reductase</fullName>
    </submittedName>
</protein>
<dbReference type="NCBIfam" id="NF008107">
    <property type="entry name" value="PRK10853.1"/>
    <property type="match status" value="1"/>
</dbReference>